<evidence type="ECO:0000313" key="2">
    <source>
        <dbReference type="EMBL" id="MFJ2677439.1"/>
    </source>
</evidence>
<dbReference type="EMBL" id="JBIUWZ010000004">
    <property type="protein sequence ID" value="MFJ2677439.1"/>
    <property type="molecule type" value="Genomic_DNA"/>
</dbReference>
<keyword evidence="3" id="KW-1185">Reference proteome</keyword>
<dbReference type="RefSeq" id="WP_401380230.1">
    <property type="nucleotide sequence ID" value="NZ_JBIUWZ010000004.1"/>
</dbReference>
<reference evidence="2 3" key="1">
    <citation type="submission" date="2024-10" db="EMBL/GenBank/DDBJ databases">
        <title>The Natural Products Discovery Center: Release of the First 8490 Sequenced Strains for Exploring Actinobacteria Biosynthetic Diversity.</title>
        <authorList>
            <person name="Kalkreuter E."/>
            <person name="Kautsar S.A."/>
            <person name="Yang D."/>
            <person name="Bader C.D."/>
            <person name="Teijaro C.N."/>
            <person name="Fluegel L."/>
            <person name="Davis C.M."/>
            <person name="Simpson J.R."/>
            <person name="Lauterbach L."/>
            <person name="Steele A.D."/>
            <person name="Gui C."/>
            <person name="Meng S."/>
            <person name="Li G."/>
            <person name="Viehrig K."/>
            <person name="Ye F."/>
            <person name="Su P."/>
            <person name="Kiefer A.F."/>
            <person name="Nichols A."/>
            <person name="Cepeda A.J."/>
            <person name="Yan W."/>
            <person name="Fan B."/>
            <person name="Jiang Y."/>
            <person name="Adhikari A."/>
            <person name="Zheng C.-J."/>
            <person name="Schuster L."/>
            <person name="Cowan T.M."/>
            <person name="Smanski M.J."/>
            <person name="Chevrette M.G."/>
            <person name="De Carvalho L.P.S."/>
            <person name="Shen B."/>
        </authorList>
    </citation>
    <scope>NUCLEOTIDE SEQUENCE [LARGE SCALE GENOMIC DNA]</scope>
    <source>
        <strain evidence="2 3">NPDC087581</strain>
    </source>
</reference>
<accession>A0ABW8DYG3</accession>
<organism evidence="2 3">
    <name type="scientific">Pseudomonas sivasensis</name>
    <dbReference type="NCBI Taxonomy" id="1880678"/>
    <lineage>
        <taxon>Bacteria</taxon>
        <taxon>Pseudomonadati</taxon>
        <taxon>Pseudomonadota</taxon>
        <taxon>Gammaproteobacteria</taxon>
        <taxon>Pseudomonadales</taxon>
        <taxon>Pseudomonadaceae</taxon>
        <taxon>Pseudomonas</taxon>
    </lineage>
</organism>
<comment type="caution">
    <text evidence="2">The sequence shown here is derived from an EMBL/GenBank/DDBJ whole genome shotgun (WGS) entry which is preliminary data.</text>
</comment>
<evidence type="ECO:0000313" key="3">
    <source>
        <dbReference type="Proteomes" id="UP001617213"/>
    </source>
</evidence>
<gene>
    <name evidence="2" type="ORF">ACIOWJ_04945</name>
</gene>
<name>A0ABW8DYG3_9PSED</name>
<protein>
    <submittedName>
        <fullName evidence="2">DUF1269 domain-containing protein</fullName>
    </submittedName>
</protein>
<sequence>MSQSNGFSTSNVSEPMLNDESEHEHERQADLLSQVAFADSGSAPKAVEVIWSFIRSYDQHRHEMPLDHWLMQEFNKYPHLWENNAEVESVARTLIDSITRTNRHKESLQRHLDKGKSTANWLAKELEQDAQDNPDLNLDEYAGQVQDMLASANVSLAQTLKPDIRHTTVPTGVAIGGTTVATEKQPTIWDENSRLAIAKDINNQALLNAALNASYHGARILGQRTWNWMRGHENAPTSVALQEFFDSSLKSTQHIGAQVAVSGGVVIAAKSGWLSFFRDTPAEVIATTTYTGLERAKALYKLGQGDILADTAINAIEQTTMVAARSLAQAVEQKGTQLGGQWGAALGSVFGPGGTAVGGLVGGIAGRLAGKAVGTLIEKGGRKIVEVASKVVRKVAETIKEIGSAVVDVFKGAFNSIFG</sequence>
<evidence type="ECO:0000256" key="1">
    <source>
        <dbReference type="SAM" id="MobiDB-lite"/>
    </source>
</evidence>
<feature type="region of interest" description="Disordered" evidence="1">
    <location>
        <begin position="1"/>
        <end position="28"/>
    </location>
</feature>
<dbReference type="Proteomes" id="UP001617213">
    <property type="component" value="Unassembled WGS sequence"/>
</dbReference>
<feature type="compositionally biased region" description="Polar residues" evidence="1">
    <location>
        <begin position="1"/>
        <end position="13"/>
    </location>
</feature>
<proteinExistence type="predicted"/>